<gene>
    <name evidence="1" type="ORF">CYCCA115_LOCUS16290</name>
</gene>
<name>A0AAD2G0W0_9STRA</name>
<protein>
    <submittedName>
        <fullName evidence="1">Uncharacterized protein</fullName>
    </submittedName>
</protein>
<reference evidence="1" key="1">
    <citation type="submission" date="2023-08" db="EMBL/GenBank/DDBJ databases">
        <authorList>
            <person name="Audoor S."/>
            <person name="Bilcke G."/>
        </authorList>
    </citation>
    <scope>NUCLEOTIDE SEQUENCE</scope>
</reference>
<dbReference type="Proteomes" id="UP001295423">
    <property type="component" value="Unassembled WGS sequence"/>
</dbReference>
<evidence type="ECO:0000313" key="2">
    <source>
        <dbReference type="Proteomes" id="UP001295423"/>
    </source>
</evidence>
<accession>A0AAD2G0W0</accession>
<sequence>MSTSGGETSKTIYGVPESGWTSPKWNWGYASGTGHDCAAICRQVYSAKQSREVLVNDLIAASGQPEDFEEVKLVLGLAFQNGRWDGSDGGQGGYGVVLSHLAEAQRYEVGSEEQCSKNFVQDMQARFQLLGPSPEDQALMDEQLDEPNVDAARRRCSGLVLKTMGFLKNGL</sequence>
<dbReference type="AlphaFoldDB" id="A0AAD2G0W0"/>
<comment type="caution">
    <text evidence="1">The sequence shown here is derived from an EMBL/GenBank/DDBJ whole genome shotgun (WGS) entry which is preliminary data.</text>
</comment>
<organism evidence="1 2">
    <name type="scientific">Cylindrotheca closterium</name>
    <dbReference type="NCBI Taxonomy" id="2856"/>
    <lineage>
        <taxon>Eukaryota</taxon>
        <taxon>Sar</taxon>
        <taxon>Stramenopiles</taxon>
        <taxon>Ochrophyta</taxon>
        <taxon>Bacillariophyta</taxon>
        <taxon>Bacillariophyceae</taxon>
        <taxon>Bacillariophycidae</taxon>
        <taxon>Bacillariales</taxon>
        <taxon>Bacillariaceae</taxon>
        <taxon>Cylindrotheca</taxon>
    </lineage>
</organism>
<keyword evidence="2" id="KW-1185">Reference proteome</keyword>
<evidence type="ECO:0000313" key="1">
    <source>
        <dbReference type="EMBL" id="CAJ1956553.1"/>
    </source>
</evidence>
<dbReference type="EMBL" id="CAKOGP040001914">
    <property type="protein sequence ID" value="CAJ1956553.1"/>
    <property type="molecule type" value="Genomic_DNA"/>
</dbReference>
<proteinExistence type="predicted"/>